<dbReference type="GO" id="GO:0006364">
    <property type="term" value="P:rRNA processing"/>
    <property type="evidence" value="ECO:0007669"/>
    <property type="project" value="UniProtKB-UniRule"/>
</dbReference>
<keyword evidence="5 6" id="KW-0378">Hydrolase</keyword>
<feature type="active site" evidence="6">
    <location>
        <position position="53"/>
    </location>
</feature>
<dbReference type="SMART" id="SM00535">
    <property type="entry name" value="RIBOc"/>
    <property type="match status" value="1"/>
</dbReference>
<comment type="caution">
    <text evidence="9">The sequence shown here is derived from an EMBL/GenBank/DDBJ whole genome shotgun (WGS) entry which is preliminary data.</text>
</comment>
<comment type="cofactor">
    <cofactor evidence="6">
        <name>Mg(2+)</name>
        <dbReference type="ChEBI" id="CHEBI:18420"/>
    </cofactor>
</comment>
<dbReference type="InterPro" id="IPR036389">
    <property type="entry name" value="RNase_III_sf"/>
</dbReference>
<dbReference type="InterPro" id="IPR000999">
    <property type="entry name" value="RNase_III_dom"/>
</dbReference>
<comment type="function">
    <text evidence="6">Involved in correct processing of both the 5' and 3' ends of 23S rRNA precursor. Processes 30S rRNA precursor transcript even in absence of ribonuclease 3 (Rnc); Rnc processes 30S rRNA into smaller rRNA precursors.</text>
</comment>
<feature type="region of interest" description="Disordered" evidence="7">
    <location>
        <begin position="1"/>
        <end position="21"/>
    </location>
</feature>
<sequence>MCTENKNAVENSAECGTVPGNPADPQPYLASKFELSHQDLKMYSPLTLAYIGDAAFEIVVRTVLVRRANRQVNKLHRMAASLVSAEHQSKMVAVLEPYFTEEEAHVYKRGRNAKAATKAKNASITDYRRATGLEAVMGYLYLKGDYHRMVDLVELALERV</sequence>
<dbReference type="EMBL" id="DXEK01000140">
    <property type="protein sequence ID" value="HIX77615.1"/>
    <property type="molecule type" value="Genomic_DNA"/>
</dbReference>
<evidence type="ECO:0000313" key="9">
    <source>
        <dbReference type="EMBL" id="HIX77615.1"/>
    </source>
</evidence>
<keyword evidence="6" id="KW-0699">rRNA-binding</keyword>
<protein>
    <recommendedName>
        <fullName evidence="6">Mini-ribonuclease 3</fullName>
        <shortName evidence="6">Mini-3</shortName>
        <shortName evidence="6">Mini-RNase 3</shortName>
        <ecNumber evidence="6">3.1.26.-</ecNumber>
    </recommendedName>
    <alternativeName>
        <fullName evidence="6">Mini-RNase III</fullName>
        <shortName evidence="6">Mini-III</shortName>
    </alternativeName>
</protein>
<keyword evidence="1 6" id="KW-0690">Ribosome biogenesis</keyword>
<dbReference type="GO" id="GO:0004525">
    <property type="term" value="F:ribonuclease III activity"/>
    <property type="evidence" value="ECO:0007669"/>
    <property type="project" value="InterPro"/>
</dbReference>
<dbReference type="Pfam" id="PF00636">
    <property type="entry name" value="Ribonuclease_3"/>
    <property type="match status" value="1"/>
</dbReference>
<evidence type="ECO:0000256" key="3">
    <source>
        <dbReference type="ARBA" id="ARBA00022722"/>
    </source>
</evidence>
<evidence type="ECO:0000259" key="8">
    <source>
        <dbReference type="SMART" id="SM00535"/>
    </source>
</evidence>
<evidence type="ECO:0000256" key="1">
    <source>
        <dbReference type="ARBA" id="ARBA00022517"/>
    </source>
</evidence>
<organism evidence="9 10">
    <name type="scientific">Candidatus Fusicatenibacter merdavium</name>
    <dbReference type="NCBI Taxonomy" id="2838600"/>
    <lineage>
        <taxon>Bacteria</taxon>
        <taxon>Bacillati</taxon>
        <taxon>Bacillota</taxon>
        <taxon>Clostridia</taxon>
        <taxon>Lachnospirales</taxon>
        <taxon>Lachnospiraceae</taxon>
        <taxon>Fusicatenibacter</taxon>
    </lineage>
</organism>
<reference evidence="9" key="2">
    <citation type="submission" date="2021-04" db="EMBL/GenBank/DDBJ databases">
        <authorList>
            <person name="Gilroy R."/>
        </authorList>
    </citation>
    <scope>NUCLEOTIDE SEQUENCE</scope>
    <source>
        <strain evidence="9">CHK183-1962</strain>
    </source>
</reference>
<feature type="domain" description="RNase III" evidence="8">
    <location>
        <begin position="8"/>
        <end position="160"/>
    </location>
</feature>
<evidence type="ECO:0000256" key="5">
    <source>
        <dbReference type="ARBA" id="ARBA00022801"/>
    </source>
</evidence>
<keyword evidence="6" id="KW-0694">RNA-binding</keyword>
<comment type="subunit">
    <text evidence="6">Homodimer.</text>
</comment>
<dbReference type="GO" id="GO:0019843">
    <property type="term" value="F:rRNA binding"/>
    <property type="evidence" value="ECO:0007669"/>
    <property type="project" value="UniProtKB-UniRule"/>
</dbReference>
<gene>
    <name evidence="6" type="primary">mrnC</name>
    <name evidence="9" type="ORF">H9734_08500</name>
</gene>
<keyword evidence="2 6" id="KW-0698">rRNA processing</keyword>
<dbReference type="PANTHER" id="PTHR34276:SF1">
    <property type="entry name" value="MINI-RIBONUCLEASE 3"/>
    <property type="match status" value="1"/>
</dbReference>
<keyword evidence="3 6" id="KW-0540">Nuclease</keyword>
<feature type="compositionally biased region" description="Polar residues" evidence="7">
    <location>
        <begin position="1"/>
        <end position="10"/>
    </location>
</feature>
<keyword evidence="6" id="KW-0963">Cytoplasm</keyword>
<dbReference type="SUPFAM" id="SSF69065">
    <property type="entry name" value="RNase III domain-like"/>
    <property type="match status" value="1"/>
</dbReference>
<reference evidence="9" key="1">
    <citation type="journal article" date="2021" name="PeerJ">
        <title>Extensive microbial diversity within the chicken gut microbiome revealed by metagenomics and culture.</title>
        <authorList>
            <person name="Gilroy R."/>
            <person name="Ravi A."/>
            <person name="Getino M."/>
            <person name="Pursley I."/>
            <person name="Horton D.L."/>
            <person name="Alikhan N.F."/>
            <person name="Baker D."/>
            <person name="Gharbi K."/>
            <person name="Hall N."/>
            <person name="Watson M."/>
            <person name="Adriaenssens E.M."/>
            <person name="Foster-Nyarko E."/>
            <person name="Jarju S."/>
            <person name="Secka A."/>
            <person name="Antonio M."/>
            <person name="Oren A."/>
            <person name="Chaudhuri R.R."/>
            <person name="La Ragione R."/>
            <person name="Hildebrand F."/>
            <person name="Pallen M.J."/>
        </authorList>
    </citation>
    <scope>NUCLEOTIDE SEQUENCE</scope>
    <source>
        <strain evidence="9">CHK183-1962</strain>
    </source>
</reference>
<dbReference type="InterPro" id="IPR008226">
    <property type="entry name" value="Mini3_fam"/>
</dbReference>
<accession>A0A9D1XGJ6</accession>
<evidence type="ECO:0000256" key="6">
    <source>
        <dbReference type="HAMAP-Rule" id="MF_01468"/>
    </source>
</evidence>
<proteinExistence type="inferred from homology"/>
<dbReference type="HAMAP" id="MF_01468">
    <property type="entry name" value="RNase_Mini_III"/>
    <property type="match status" value="1"/>
</dbReference>
<evidence type="ECO:0000256" key="2">
    <source>
        <dbReference type="ARBA" id="ARBA00022552"/>
    </source>
</evidence>
<evidence type="ECO:0000256" key="4">
    <source>
        <dbReference type="ARBA" id="ARBA00022759"/>
    </source>
</evidence>
<dbReference type="AlphaFoldDB" id="A0A9D1XGJ6"/>
<evidence type="ECO:0000256" key="7">
    <source>
        <dbReference type="SAM" id="MobiDB-lite"/>
    </source>
</evidence>
<dbReference type="Proteomes" id="UP000886890">
    <property type="component" value="Unassembled WGS sequence"/>
</dbReference>
<dbReference type="GO" id="GO:0005737">
    <property type="term" value="C:cytoplasm"/>
    <property type="evidence" value="ECO:0007669"/>
    <property type="project" value="UniProtKB-SubCell"/>
</dbReference>
<dbReference type="Gene3D" id="1.10.1520.10">
    <property type="entry name" value="Ribonuclease III domain"/>
    <property type="match status" value="1"/>
</dbReference>
<comment type="subcellular location">
    <subcellularLocation>
        <location evidence="6">Cytoplasm</location>
    </subcellularLocation>
</comment>
<comment type="similarity">
    <text evidence="6">Belongs to the MrnC RNase family.</text>
</comment>
<name>A0A9D1XGJ6_9FIRM</name>
<dbReference type="EC" id="3.1.26.-" evidence="6"/>
<keyword evidence="6" id="KW-0460">Magnesium</keyword>
<dbReference type="PANTHER" id="PTHR34276">
    <property type="entry name" value="MINI-RIBONUCLEASE 3"/>
    <property type="match status" value="1"/>
</dbReference>
<evidence type="ECO:0000313" key="10">
    <source>
        <dbReference type="Proteomes" id="UP000886890"/>
    </source>
</evidence>
<keyword evidence="4 6" id="KW-0255">Endonuclease</keyword>